<dbReference type="GO" id="GO:0020037">
    <property type="term" value="F:heme binding"/>
    <property type="evidence" value="ECO:0007669"/>
    <property type="project" value="InterPro"/>
</dbReference>
<evidence type="ECO:0000256" key="3">
    <source>
        <dbReference type="ARBA" id="ARBA00023004"/>
    </source>
</evidence>
<dbReference type="Gene3D" id="1.10.630.10">
    <property type="entry name" value="Cytochrome P450"/>
    <property type="match status" value="1"/>
</dbReference>
<evidence type="ECO:0000313" key="5">
    <source>
        <dbReference type="EMBL" id="KAF3766941.1"/>
    </source>
</evidence>
<evidence type="ECO:0000256" key="2">
    <source>
        <dbReference type="ARBA" id="ARBA00022723"/>
    </source>
</evidence>
<keyword evidence="6" id="KW-1185">Reference proteome</keyword>
<dbReference type="PANTHER" id="PTHR24305:SF222">
    <property type="entry name" value="CYTOCHROME P450 MONOOXYGENASE STCS"/>
    <property type="match status" value="1"/>
</dbReference>
<dbReference type="InterPro" id="IPR036396">
    <property type="entry name" value="Cyt_P450_sf"/>
</dbReference>
<dbReference type="CDD" id="cd11051">
    <property type="entry name" value="CYP59-like"/>
    <property type="match status" value="1"/>
</dbReference>
<accession>A0A9P5CR64</accession>
<dbReference type="GO" id="GO:0016705">
    <property type="term" value="F:oxidoreductase activity, acting on paired donors, with incorporation or reduction of molecular oxygen"/>
    <property type="evidence" value="ECO:0007669"/>
    <property type="project" value="InterPro"/>
</dbReference>
<gene>
    <name evidence="5" type="ORF">M406DRAFT_79478</name>
</gene>
<feature type="binding site" description="axial binding residue" evidence="4">
    <location>
        <position position="470"/>
    </location>
    <ligand>
        <name>heme</name>
        <dbReference type="ChEBI" id="CHEBI:30413"/>
    </ligand>
    <ligandPart>
        <name>Fe</name>
        <dbReference type="ChEBI" id="CHEBI:18248"/>
    </ligandPart>
</feature>
<protein>
    <recommendedName>
        <fullName evidence="7">Cytochrome P450</fullName>
    </recommendedName>
</protein>
<evidence type="ECO:0008006" key="7">
    <source>
        <dbReference type="Google" id="ProtNLM"/>
    </source>
</evidence>
<evidence type="ECO:0000256" key="4">
    <source>
        <dbReference type="PIRSR" id="PIRSR602401-1"/>
    </source>
</evidence>
<comment type="caution">
    <text evidence="5">The sequence shown here is derived from an EMBL/GenBank/DDBJ whole genome shotgun (WGS) entry which is preliminary data.</text>
</comment>
<dbReference type="AlphaFoldDB" id="A0A9P5CR64"/>
<keyword evidence="3 4" id="KW-0408">Iron</keyword>
<dbReference type="GO" id="GO:0004497">
    <property type="term" value="F:monooxygenase activity"/>
    <property type="evidence" value="ECO:0007669"/>
    <property type="project" value="InterPro"/>
</dbReference>
<dbReference type="SUPFAM" id="SSF48264">
    <property type="entry name" value="Cytochrome P450"/>
    <property type="match status" value="1"/>
</dbReference>
<proteinExistence type="predicted"/>
<dbReference type="InterPro" id="IPR001128">
    <property type="entry name" value="Cyt_P450"/>
</dbReference>
<dbReference type="InterPro" id="IPR050121">
    <property type="entry name" value="Cytochrome_P450_monoxygenase"/>
</dbReference>
<dbReference type="GeneID" id="63843115"/>
<dbReference type="PANTHER" id="PTHR24305">
    <property type="entry name" value="CYTOCHROME P450"/>
    <property type="match status" value="1"/>
</dbReference>
<keyword evidence="1 4" id="KW-0349">Heme</keyword>
<evidence type="ECO:0000256" key="1">
    <source>
        <dbReference type="ARBA" id="ARBA00022617"/>
    </source>
</evidence>
<name>A0A9P5CR64_CRYP1</name>
<organism evidence="5 6">
    <name type="scientific">Cryphonectria parasitica (strain ATCC 38755 / EP155)</name>
    <dbReference type="NCBI Taxonomy" id="660469"/>
    <lineage>
        <taxon>Eukaryota</taxon>
        <taxon>Fungi</taxon>
        <taxon>Dikarya</taxon>
        <taxon>Ascomycota</taxon>
        <taxon>Pezizomycotina</taxon>
        <taxon>Sordariomycetes</taxon>
        <taxon>Sordariomycetidae</taxon>
        <taxon>Diaporthales</taxon>
        <taxon>Cryphonectriaceae</taxon>
        <taxon>Cryphonectria-Endothia species complex</taxon>
        <taxon>Cryphonectria</taxon>
    </lineage>
</organism>
<reference evidence="5" key="1">
    <citation type="journal article" date="2020" name="Phytopathology">
        <title>Genome sequence of the chestnut blight fungus Cryphonectria parasitica EP155: A fundamental resource for an archetypical invasive plant pathogen.</title>
        <authorList>
            <person name="Crouch J.A."/>
            <person name="Dawe A."/>
            <person name="Aerts A."/>
            <person name="Barry K."/>
            <person name="Churchill A.C.L."/>
            <person name="Grimwood J."/>
            <person name="Hillman B."/>
            <person name="Milgroom M.G."/>
            <person name="Pangilinan J."/>
            <person name="Smith M."/>
            <person name="Salamov A."/>
            <person name="Schmutz J."/>
            <person name="Yadav J."/>
            <person name="Grigoriev I.V."/>
            <person name="Nuss D."/>
        </authorList>
    </citation>
    <scope>NUCLEOTIDE SEQUENCE</scope>
    <source>
        <strain evidence="5">EP155</strain>
    </source>
</reference>
<dbReference type="RefSeq" id="XP_040777902.1">
    <property type="nucleotide sequence ID" value="XM_040925986.1"/>
</dbReference>
<keyword evidence="2 4" id="KW-0479">Metal-binding</keyword>
<dbReference type="PRINTS" id="PR00463">
    <property type="entry name" value="EP450I"/>
</dbReference>
<dbReference type="InterPro" id="IPR002401">
    <property type="entry name" value="Cyt_P450_E_grp-I"/>
</dbReference>
<dbReference type="Proteomes" id="UP000803844">
    <property type="component" value="Unassembled WGS sequence"/>
</dbReference>
<sequence>MLGIPEPILWTALALLTVYCAQTLRRWKWKRLEQYADFPQLDKPSLLWGHLKVLNRLFKKGDRRRHIDMVLTEAYREQGSPPVMLLDLRPLEYPILVISNYEVAEQISKSSSRWPSSTPKSPTLANIWHLTGKDSILTAEGDHWKQQRRRLNPGFAPQQLLTTLPIILDKTRYFLAHLDRYASSGDEFSLDQLATNLTFDIIGAVTMGQDLKAQIPGEEDELLVAYMGIGAQFRGRSGIDIPGANWRRERIRRRLAAKVERLMNDIVRKDSNSISNNHSSGGDSRSVLALSLQGMDELTPELLQQTSDNLRVFMFAGHDTTSILMQWALYELSRSPKQRRALKAELDEVFGPDADPDAVRAKLLAPGGGELLGQMPYTAAVIKETLRLHPPAASARMSPPGSNFQLTLPDGRQVCPDGTVLYLNSHIIQRDHAVWGEAADDFWPERWLGEDSRSVPAGAWRPFERGPRSCIGLELANIEAKVILALVARRYDFVKVGIGELHLDGEGHPVVDEKGYYKTKSELFNSIQVTAKPVDGTMCKVRLSSEASES</sequence>
<dbReference type="GO" id="GO:0005506">
    <property type="term" value="F:iron ion binding"/>
    <property type="evidence" value="ECO:0007669"/>
    <property type="project" value="InterPro"/>
</dbReference>
<evidence type="ECO:0000313" key="6">
    <source>
        <dbReference type="Proteomes" id="UP000803844"/>
    </source>
</evidence>
<dbReference type="PRINTS" id="PR00385">
    <property type="entry name" value="P450"/>
</dbReference>
<dbReference type="Pfam" id="PF00067">
    <property type="entry name" value="p450"/>
    <property type="match status" value="1"/>
</dbReference>
<dbReference type="OrthoDB" id="10029320at2759"/>
<comment type="cofactor">
    <cofactor evidence="4">
        <name>heme</name>
        <dbReference type="ChEBI" id="CHEBI:30413"/>
    </cofactor>
</comment>
<dbReference type="EMBL" id="MU032346">
    <property type="protein sequence ID" value="KAF3766941.1"/>
    <property type="molecule type" value="Genomic_DNA"/>
</dbReference>